<evidence type="ECO:0000313" key="3">
    <source>
        <dbReference type="WBParaSite" id="ACRNAN_scaffold9444.g16595.t1"/>
    </source>
</evidence>
<feature type="compositionally biased region" description="Low complexity" evidence="1">
    <location>
        <begin position="107"/>
        <end position="123"/>
    </location>
</feature>
<evidence type="ECO:0000313" key="2">
    <source>
        <dbReference type="Proteomes" id="UP000887540"/>
    </source>
</evidence>
<feature type="region of interest" description="Disordered" evidence="1">
    <location>
        <begin position="422"/>
        <end position="442"/>
    </location>
</feature>
<feature type="region of interest" description="Disordered" evidence="1">
    <location>
        <begin position="1"/>
        <end position="68"/>
    </location>
</feature>
<feature type="region of interest" description="Disordered" evidence="1">
    <location>
        <begin position="104"/>
        <end position="123"/>
    </location>
</feature>
<sequence>MSEADVGGNSGLDSGLASPESSQKPEGSINSVKSVDSAIEPTTPSESTLSVTSDTTPRRRVQFSERSKPLIDEAHRLLGLGPSTSVPLNPAYPSTRSSRLLEVNHISSRSPSPVPSGSGLDSVSRYSSFSYTPRFSRVDFDDEVTDSILDKKPAWKQLRDSVKDSYYKPRRTVELQKEGHDFMESVLNRPRSRRSASPFIELDRDNSVTRRPRGYEAAIIDNPSGLSPSLRPYAAPAMSSTQGVESRYERIASDIESRLLSTTSLTTGSWKRTTAKEFRRAPEPAVGSSSEATIHDIDDIEYQSYLPRPYYSRPSREDPDYFDFDLQHSISLYRKPEGRYTPRAPQSHERSLLSDYKTKGEAPLSGHLFTQPDTDYRSTNTSLLSAALRTPSFWEHRFAAIGTQVRDSNPISYASLARYKPKPNRFTEYRDPELDVSDSDGE</sequence>
<feature type="compositionally biased region" description="Polar residues" evidence="1">
    <location>
        <begin position="19"/>
        <end position="55"/>
    </location>
</feature>
<evidence type="ECO:0000256" key="1">
    <source>
        <dbReference type="SAM" id="MobiDB-lite"/>
    </source>
</evidence>
<dbReference type="AlphaFoldDB" id="A0A914EP73"/>
<organism evidence="2 3">
    <name type="scientific">Acrobeloides nanus</name>
    <dbReference type="NCBI Taxonomy" id="290746"/>
    <lineage>
        <taxon>Eukaryota</taxon>
        <taxon>Metazoa</taxon>
        <taxon>Ecdysozoa</taxon>
        <taxon>Nematoda</taxon>
        <taxon>Chromadorea</taxon>
        <taxon>Rhabditida</taxon>
        <taxon>Tylenchina</taxon>
        <taxon>Cephalobomorpha</taxon>
        <taxon>Cephaloboidea</taxon>
        <taxon>Cephalobidae</taxon>
        <taxon>Acrobeloides</taxon>
    </lineage>
</organism>
<feature type="region of interest" description="Disordered" evidence="1">
    <location>
        <begin position="273"/>
        <end position="293"/>
    </location>
</feature>
<accession>A0A914EP73</accession>
<dbReference type="WBParaSite" id="ACRNAN_scaffold9444.g16595.t1">
    <property type="protein sequence ID" value="ACRNAN_scaffold9444.g16595.t1"/>
    <property type="gene ID" value="ACRNAN_scaffold9444.g16595"/>
</dbReference>
<protein>
    <submittedName>
        <fullName evidence="3">Uncharacterized protein</fullName>
    </submittedName>
</protein>
<reference evidence="3" key="1">
    <citation type="submission" date="2022-11" db="UniProtKB">
        <authorList>
            <consortium name="WormBaseParasite"/>
        </authorList>
    </citation>
    <scope>IDENTIFICATION</scope>
</reference>
<keyword evidence="2" id="KW-1185">Reference proteome</keyword>
<proteinExistence type="predicted"/>
<name>A0A914EP73_9BILA</name>
<dbReference type="Proteomes" id="UP000887540">
    <property type="component" value="Unplaced"/>
</dbReference>